<evidence type="ECO:0000313" key="1">
    <source>
        <dbReference type="EMBL" id="SDN17483.1"/>
    </source>
</evidence>
<protein>
    <submittedName>
        <fullName evidence="1">Uncharacterized protein</fullName>
    </submittedName>
</protein>
<dbReference type="Proteomes" id="UP000199063">
    <property type="component" value="Unassembled WGS sequence"/>
</dbReference>
<dbReference type="RefSeq" id="WP_093659243.1">
    <property type="nucleotide sequence ID" value="NZ_FNHI01000021.1"/>
</dbReference>
<dbReference type="GeneID" id="40832589"/>
<proteinExistence type="predicted"/>
<dbReference type="AlphaFoldDB" id="A0A1G9ZAI1"/>
<sequence length="65" mass="7201">MPAPDLPRYHVTLTLDGRPAAHGWWQSRATADLKYRAWIGERGSIPGARITLVDETTGAELSSWP</sequence>
<dbReference type="STRING" id="1196353.SAMN05444921_1216"/>
<gene>
    <name evidence="1" type="ORF">SAMN05444921_1216</name>
</gene>
<evidence type="ECO:0000313" key="2">
    <source>
        <dbReference type="Proteomes" id="UP000199063"/>
    </source>
</evidence>
<name>A0A1G9ZAI1_9ACTN</name>
<dbReference type="OrthoDB" id="4289549at2"/>
<reference evidence="2" key="1">
    <citation type="submission" date="2016-10" db="EMBL/GenBank/DDBJ databases">
        <authorList>
            <person name="Varghese N."/>
            <person name="Submissions S."/>
        </authorList>
    </citation>
    <scope>NUCLEOTIDE SEQUENCE [LARGE SCALE GENOMIC DNA]</scope>
    <source>
        <strain evidence="2">CGMCC 4.7042</strain>
    </source>
</reference>
<dbReference type="EMBL" id="FNHI01000021">
    <property type="protein sequence ID" value="SDN17483.1"/>
    <property type="molecule type" value="Genomic_DNA"/>
</dbReference>
<keyword evidence="2" id="KW-1185">Reference proteome</keyword>
<organism evidence="1 2">
    <name type="scientific">Streptomyces wuyuanensis</name>
    <dbReference type="NCBI Taxonomy" id="1196353"/>
    <lineage>
        <taxon>Bacteria</taxon>
        <taxon>Bacillati</taxon>
        <taxon>Actinomycetota</taxon>
        <taxon>Actinomycetes</taxon>
        <taxon>Kitasatosporales</taxon>
        <taxon>Streptomycetaceae</taxon>
        <taxon>Streptomyces</taxon>
    </lineage>
</organism>
<accession>A0A1G9ZAI1</accession>